<name>A0A1H9GWE8_9BACT</name>
<feature type="domain" description="Fibronectin type-III" evidence="1">
    <location>
        <begin position="209"/>
        <end position="305"/>
    </location>
</feature>
<dbReference type="PROSITE" id="PS50853">
    <property type="entry name" value="FN3"/>
    <property type="match status" value="1"/>
</dbReference>
<dbReference type="OrthoDB" id="1401957at2"/>
<evidence type="ECO:0000259" key="1">
    <source>
        <dbReference type="PROSITE" id="PS50853"/>
    </source>
</evidence>
<dbReference type="InterPro" id="IPR003961">
    <property type="entry name" value="FN3_dom"/>
</dbReference>
<evidence type="ECO:0000313" key="2">
    <source>
        <dbReference type="EMBL" id="SEQ54323.1"/>
    </source>
</evidence>
<dbReference type="SUPFAM" id="SSF49265">
    <property type="entry name" value="Fibronectin type III"/>
    <property type="match status" value="1"/>
</dbReference>
<dbReference type="PANTHER" id="PTHR47197:SF3">
    <property type="entry name" value="DIHYDRO-HEME D1 DEHYDROGENASE"/>
    <property type="match status" value="1"/>
</dbReference>
<gene>
    <name evidence="2" type="ORF">SAMN05444359_111133</name>
</gene>
<dbReference type="RefSeq" id="WP_090168559.1">
    <property type="nucleotide sequence ID" value="NZ_FOFB01000011.1"/>
</dbReference>
<dbReference type="InterPro" id="IPR013783">
    <property type="entry name" value="Ig-like_fold"/>
</dbReference>
<keyword evidence="3" id="KW-1185">Reference proteome</keyword>
<dbReference type="EMBL" id="FOFB01000011">
    <property type="protein sequence ID" value="SEQ54323.1"/>
    <property type="molecule type" value="Genomic_DNA"/>
</dbReference>
<protein>
    <submittedName>
        <fullName evidence="2">40-residue YVTN family beta-propeller repeat-containing protein</fullName>
    </submittedName>
</protein>
<dbReference type="AlphaFoldDB" id="A0A1H9GWE8"/>
<proteinExistence type="predicted"/>
<dbReference type="Proteomes" id="UP000199021">
    <property type="component" value="Unassembled WGS sequence"/>
</dbReference>
<dbReference type="PANTHER" id="PTHR47197">
    <property type="entry name" value="PROTEIN NIRF"/>
    <property type="match status" value="1"/>
</dbReference>
<dbReference type="InterPro" id="IPR051200">
    <property type="entry name" value="Host-pathogen_enzymatic-act"/>
</dbReference>
<dbReference type="InParanoid" id="A0A1H9GWE8"/>
<sequence>MNKTLLFFIFGIFLIAGCDSDDDPTETGDGKGDVFVQVFFNGQPVEDATITTDPETLEFTTDDLGSVLLEDLEVNNYRVFADRAPLGRGVSPVMVDDNNLTEVRINLIPGQYVSPNLTLSTSEGQNTYDIEDPITFVGNLSDDSDPNTFTITITSDVDGELGQVQPGENGNYSLLVSELSEGQHLITASTVDEDGLEASRQITIFMVREPEAVIFDSIVVVNGQFKLYWQPSQEPEFSEYNILRSDNGADGFFRNINVNTDQATSSYLDPDIEYATNYFYKIRVVTNNGAAVESESLSARYLLEGINLETGIVRLKADRTRPYLYGLDRVNNNLLFINTSTNEVEKTIFVGSAPVDIAFSLDNSEAYIANFGSTQIAVVNLDTQEKIRDINVDVNIGTWDGNPYRLAVLAGDRLAFTSEDQWNNIKVVRTSNGVNLSSAGSIYQPGLLTNSTGTILFATESGSSGSSAIRYNLEGDNLVEVSESASLSNSFRDACLTADDKYLFFNGNKLLTSNLSTSLGSFNDKILACTDSGDIVVGERNIWDGETFAIISSLVVSPDLAVIPPGSRQAYLYVNETSQLIIVDLTE</sequence>
<evidence type="ECO:0000313" key="3">
    <source>
        <dbReference type="Proteomes" id="UP000199021"/>
    </source>
</evidence>
<dbReference type="Gene3D" id="2.130.10.10">
    <property type="entry name" value="YVTN repeat-like/Quinoprotein amine dehydrogenase"/>
    <property type="match status" value="1"/>
</dbReference>
<dbReference type="SUPFAM" id="SSF63825">
    <property type="entry name" value="YWTD domain"/>
    <property type="match status" value="1"/>
</dbReference>
<organism evidence="2 3">
    <name type="scientific">Neolewinella agarilytica</name>
    <dbReference type="NCBI Taxonomy" id="478744"/>
    <lineage>
        <taxon>Bacteria</taxon>
        <taxon>Pseudomonadati</taxon>
        <taxon>Bacteroidota</taxon>
        <taxon>Saprospiria</taxon>
        <taxon>Saprospirales</taxon>
        <taxon>Lewinellaceae</taxon>
        <taxon>Neolewinella</taxon>
    </lineage>
</organism>
<dbReference type="PROSITE" id="PS51257">
    <property type="entry name" value="PROKAR_LIPOPROTEIN"/>
    <property type="match status" value="1"/>
</dbReference>
<dbReference type="InterPro" id="IPR015943">
    <property type="entry name" value="WD40/YVTN_repeat-like_dom_sf"/>
</dbReference>
<reference evidence="3" key="1">
    <citation type="submission" date="2016-10" db="EMBL/GenBank/DDBJ databases">
        <authorList>
            <person name="Varghese N."/>
            <person name="Submissions S."/>
        </authorList>
    </citation>
    <scope>NUCLEOTIDE SEQUENCE [LARGE SCALE GENOMIC DNA]</scope>
    <source>
        <strain evidence="3">DSM 24740</strain>
    </source>
</reference>
<accession>A0A1H9GWE8</accession>
<dbReference type="Gene3D" id="2.60.40.10">
    <property type="entry name" value="Immunoglobulins"/>
    <property type="match status" value="2"/>
</dbReference>
<dbReference type="InterPro" id="IPR036116">
    <property type="entry name" value="FN3_sf"/>
</dbReference>
<dbReference type="STRING" id="478744.SAMN05444359_111133"/>